<protein>
    <submittedName>
        <fullName evidence="4">Ig-like domain (Group 4)</fullName>
    </submittedName>
</protein>
<organism evidence="4 5">
    <name type="scientific">Caloramator fervidus</name>
    <dbReference type="NCBI Taxonomy" id="29344"/>
    <lineage>
        <taxon>Bacteria</taxon>
        <taxon>Bacillati</taxon>
        <taxon>Bacillota</taxon>
        <taxon>Clostridia</taxon>
        <taxon>Eubacteriales</taxon>
        <taxon>Clostridiaceae</taxon>
        <taxon>Caloramator</taxon>
    </lineage>
</organism>
<dbReference type="PANTHER" id="PTHR32256">
    <property type="match status" value="1"/>
</dbReference>
<evidence type="ECO:0000313" key="5">
    <source>
        <dbReference type="Proteomes" id="UP000242850"/>
    </source>
</evidence>
<reference evidence="5" key="1">
    <citation type="submission" date="2016-10" db="EMBL/GenBank/DDBJ databases">
        <authorList>
            <person name="Varghese N."/>
            <person name="Submissions S."/>
        </authorList>
    </citation>
    <scope>NUCLEOTIDE SEQUENCE [LARGE SCALE GENOMIC DNA]</scope>
    <source>
        <strain evidence="5">DSM 5463</strain>
    </source>
</reference>
<dbReference type="Pfam" id="PF16472">
    <property type="entry name" value="DUF5050"/>
    <property type="match status" value="1"/>
</dbReference>
<accession>A0A1H5RJP3</accession>
<dbReference type="InterPro" id="IPR011042">
    <property type="entry name" value="6-blade_b-propeller_TolB-like"/>
</dbReference>
<evidence type="ECO:0000256" key="1">
    <source>
        <dbReference type="SAM" id="SignalP"/>
    </source>
</evidence>
<dbReference type="InterPro" id="IPR032485">
    <property type="entry name" value="LRP1-like_beta_prop"/>
</dbReference>
<dbReference type="InterPro" id="IPR011081">
    <property type="entry name" value="Big_4"/>
</dbReference>
<dbReference type="PANTHER" id="PTHR32256:SF17">
    <property type="entry name" value="EGF-LIKE DOMAIN-CONTAINING PROTEIN"/>
    <property type="match status" value="1"/>
</dbReference>
<evidence type="ECO:0000259" key="3">
    <source>
        <dbReference type="Pfam" id="PF16472"/>
    </source>
</evidence>
<evidence type="ECO:0000313" key="4">
    <source>
        <dbReference type="EMBL" id="SEF38583.1"/>
    </source>
</evidence>
<dbReference type="InterPro" id="IPR053369">
    <property type="entry name" value="SrfA-induced_signal"/>
</dbReference>
<gene>
    <name evidence="4" type="ORF">SAMN05660865_00025</name>
</gene>
<dbReference type="Proteomes" id="UP000242850">
    <property type="component" value="Unassembled WGS sequence"/>
</dbReference>
<dbReference type="Pfam" id="PF07532">
    <property type="entry name" value="Big_4"/>
    <property type="match status" value="1"/>
</dbReference>
<dbReference type="Gene3D" id="2.120.10.30">
    <property type="entry name" value="TolB, C-terminal domain"/>
    <property type="match status" value="1"/>
</dbReference>
<keyword evidence="5" id="KW-1185">Reference proteome</keyword>
<dbReference type="AlphaFoldDB" id="A0A1H5RJP3"/>
<keyword evidence="1" id="KW-0732">Signal</keyword>
<feature type="domain" description="Prolow-density lipoprotein receptor-related protein 1-like beta-propeller" evidence="3">
    <location>
        <begin position="234"/>
        <end position="510"/>
    </location>
</feature>
<proteinExistence type="predicted"/>
<dbReference type="RefSeq" id="WP_103895061.1">
    <property type="nucleotide sequence ID" value="NZ_FNUK01000001.1"/>
</dbReference>
<dbReference type="SUPFAM" id="SSF69304">
    <property type="entry name" value="Tricorn protease N-terminal domain"/>
    <property type="match status" value="1"/>
</dbReference>
<dbReference type="EMBL" id="FNUK01000001">
    <property type="protein sequence ID" value="SEF38583.1"/>
    <property type="molecule type" value="Genomic_DNA"/>
</dbReference>
<feature type="signal peptide" evidence="1">
    <location>
        <begin position="1"/>
        <end position="21"/>
    </location>
</feature>
<feature type="domain" description="Bacterial Ig-like" evidence="2">
    <location>
        <begin position="550"/>
        <end position="592"/>
    </location>
</feature>
<name>A0A1H5RJP3_9CLOT</name>
<evidence type="ECO:0000259" key="2">
    <source>
        <dbReference type="Pfam" id="PF07532"/>
    </source>
</evidence>
<feature type="chain" id="PRO_5009283125" evidence="1">
    <location>
        <begin position="22"/>
        <end position="1154"/>
    </location>
</feature>
<sequence>MKRILSALLVLFLCFTPLVSAALPANSIIVGNKIYDVEYVKTHTDEVNQEIIKNAGYIYFIDNEGKIVNMESGNVISEDQLSKVLGSKLTYYDSSGNVKVYISDSTGIYKDVANEDVTSYGYAVADITISSSLTSEYKVISVRVKDIKGVKNAYSFAVNNEANIRKLTESYTYISPLNLNENLNMTIYLFTAAGLELGSGSVTIPKDKLASQTYFSIPFTVTLKSYSSTGFLGNTPGNLSNAGLAVQDDDFIYYSNLADGGKIYKKSITGIDEYPLVEDNAKYLNIQDDYIYYSNYSDGGKIYRVKTDGTGRQRLNNDMSSYINVVGDDIYYINNSDKAKICRLRLGAKQVITSDSASFLTVFGNYIYYVNNSDKGRLYRIDVNGKNKTALSRVGARYINLLSDGTLFFSGTDGKLYKYSIQSGNLSEIPITSYIPQKGGNSTKPVRDKISVVNVYSLNEIYYKSYYDGGRLYKADMYGYGTRVVEDSIGYINIAGDSIYYTKGNRLYRIPMNNSNNQKPEAVAKIKFDDKVVLIDPLPVLNVSDPSGIVLPDKVSAIMSDNTIRELLVNWDLNKVSVKNGIYQYKGKIVGYGNSVSFAAALNSESINPKNIYVENSTDKGQDFIRVTGLKSGDIVYLYDPQNMTKALTKATADKNGIATIKFELNSNGGTLALTVKRANRAESRATVINYPSEAPIIVSVGYNEADKKFEVVYKGNSSNIKFGFAPYLTISLDNKELDSRISWNEATADQVEGETNLYKFTVSYDDFMGVIGKVNANDTVARLYVKYQDGTSLSKPAYLYKQDMPLNLAFDVNSRRILGTDAVMEYTYDPNTDSWRMCSAPYTDVATSGKVGVYVRYKAYANKLPSKYTFVPFVENPIIVTATNNGNTISEGSVVEGVVNISVALNNNLPSSAKISSVKVDGIIKSNYNNIAISEEGLHTVYVEATVEGAKITKEFKFTIDNSEIPSANIKIATPWGDTGLQKYYEAKVTWDGFDSNKFTRSAVIIKDGGIPIPYFMGMNVVEYIKSATNITDDRKLNGTYKIKVTTTKKSTGKSKTEEIEFEIDRTLPSFEAYANSDTLDTNTEYVASNSINLTWNDDNEVKAFISRNGGQEVEITNGSVINLPGSYRLRFIVKRKENGAVVEKVYRINLSY</sequence>
<dbReference type="OrthoDB" id="1676127at2"/>